<evidence type="ECO:0008006" key="3">
    <source>
        <dbReference type="Google" id="ProtNLM"/>
    </source>
</evidence>
<dbReference type="CDD" id="cd17033">
    <property type="entry name" value="DR1245-like"/>
    <property type="match status" value="1"/>
</dbReference>
<dbReference type="OrthoDB" id="9792176at2"/>
<evidence type="ECO:0000313" key="2">
    <source>
        <dbReference type="Proteomes" id="UP000198462"/>
    </source>
</evidence>
<organism evidence="1 2">
    <name type="scientific">Pacificimonas flava</name>
    <dbReference type="NCBI Taxonomy" id="1234595"/>
    <lineage>
        <taxon>Bacteria</taxon>
        <taxon>Pseudomonadati</taxon>
        <taxon>Pseudomonadota</taxon>
        <taxon>Alphaproteobacteria</taxon>
        <taxon>Sphingomonadales</taxon>
        <taxon>Sphingosinicellaceae</taxon>
        <taxon>Pacificimonas</taxon>
    </lineage>
</organism>
<dbReference type="Pfam" id="PF10722">
    <property type="entry name" value="YbjN"/>
    <property type="match status" value="1"/>
</dbReference>
<sequence>MCRLPEFRSKPRGFTQLIDIETNDIEASAPPLDMLAQYFEAHGWAFERAGDDEIIAKVEGSWTTYQLRALWRDDESVLQFIAFPDVRVPEDKRKAVYEVLGLINEQLWLGHFELWSGDGAVLFRHGVLLEDGSGETGLTLGQTHTVVEAAIDECERYYPVFQFVLWADKSPQEALASALIDTAGEA</sequence>
<dbReference type="Proteomes" id="UP000198462">
    <property type="component" value="Unassembled WGS sequence"/>
</dbReference>
<reference evidence="2" key="1">
    <citation type="submission" date="2017-05" db="EMBL/GenBank/DDBJ databases">
        <authorList>
            <person name="Lin X."/>
        </authorList>
    </citation>
    <scope>NUCLEOTIDE SEQUENCE [LARGE SCALE GENOMIC DNA]</scope>
    <source>
        <strain evidence="2">JLT2012</strain>
    </source>
</reference>
<comment type="caution">
    <text evidence="1">The sequence shown here is derived from an EMBL/GenBank/DDBJ whole genome shotgun (WGS) entry which is preliminary data.</text>
</comment>
<dbReference type="AlphaFoldDB" id="A0A219B8W5"/>
<name>A0A219B8W5_9SPHN</name>
<dbReference type="STRING" id="1234595.C725_0457"/>
<accession>A0A219B8W5</accession>
<dbReference type="EMBL" id="NFZT01000001">
    <property type="protein sequence ID" value="OWV34239.1"/>
    <property type="molecule type" value="Genomic_DNA"/>
</dbReference>
<keyword evidence="2" id="KW-1185">Reference proteome</keyword>
<protein>
    <recommendedName>
        <fullName evidence="3">YbjN domain-containing protein</fullName>
    </recommendedName>
</protein>
<dbReference type="InterPro" id="IPR019660">
    <property type="entry name" value="Put_sensory_transdc_reg_YbjN"/>
</dbReference>
<proteinExistence type="predicted"/>
<evidence type="ECO:0000313" key="1">
    <source>
        <dbReference type="EMBL" id="OWV34239.1"/>
    </source>
</evidence>
<gene>
    <name evidence="1" type="ORF">B5C34_12740</name>
</gene>